<keyword evidence="3 5" id="KW-1133">Transmembrane helix</keyword>
<keyword evidence="7" id="KW-1185">Reference proteome</keyword>
<feature type="transmembrane region" description="Helical" evidence="5">
    <location>
        <begin position="258"/>
        <end position="281"/>
    </location>
</feature>
<accession>A0A1I4FB58</accession>
<evidence type="ECO:0000256" key="4">
    <source>
        <dbReference type="ARBA" id="ARBA00023136"/>
    </source>
</evidence>
<evidence type="ECO:0000313" key="7">
    <source>
        <dbReference type="Proteomes" id="UP000199598"/>
    </source>
</evidence>
<proteinExistence type="predicted"/>
<gene>
    <name evidence="6" type="ORF">SAMN04488518_11834</name>
</gene>
<feature type="transmembrane region" description="Helical" evidence="5">
    <location>
        <begin position="49"/>
        <end position="71"/>
    </location>
</feature>
<dbReference type="Proteomes" id="UP000199598">
    <property type="component" value="Unassembled WGS sequence"/>
</dbReference>
<dbReference type="PANTHER" id="PTHR10361:SF28">
    <property type="entry name" value="P3 PROTEIN-RELATED"/>
    <property type="match status" value="1"/>
</dbReference>
<evidence type="ECO:0000256" key="5">
    <source>
        <dbReference type="SAM" id="Phobius"/>
    </source>
</evidence>
<keyword evidence="2 5" id="KW-0812">Transmembrane</keyword>
<evidence type="ECO:0000313" key="6">
    <source>
        <dbReference type="EMBL" id="SFL14779.1"/>
    </source>
</evidence>
<evidence type="ECO:0000256" key="3">
    <source>
        <dbReference type="ARBA" id="ARBA00022989"/>
    </source>
</evidence>
<evidence type="ECO:0000256" key="2">
    <source>
        <dbReference type="ARBA" id="ARBA00022692"/>
    </source>
</evidence>
<name>A0A1I4FB58_9HYPH</name>
<dbReference type="PANTHER" id="PTHR10361">
    <property type="entry name" value="SODIUM-BILE ACID COTRANSPORTER"/>
    <property type="match status" value="1"/>
</dbReference>
<organism evidence="6 7">
    <name type="scientific">Pseudovibrio ascidiaceicola</name>
    <dbReference type="NCBI Taxonomy" id="285279"/>
    <lineage>
        <taxon>Bacteria</taxon>
        <taxon>Pseudomonadati</taxon>
        <taxon>Pseudomonadota</taxon>
        <taxon>Alphaproteobacteria</taxon>
        <taxon>Hyphomicrobiales</taxon>
        <taxon>Stappiaceae</taxon>
        <taxon>Pseudovibrio</taxon>
    </lineage>
</organism>
<feature type="transmembrane region" description="Helical" evidence="5">
    <location>
        <begin position="104"/>
        <end position="128"/>
    </location>
</feature>
<feature type="transmembrane region" description="Helical" evidence="5">
    <location>
        <begin position="16"/>
        <end position="37"/>
    </location>
</feature>
<dbReference type="RefSeq" id="WP_093523740.1">
    <property type="nucleotide sequence ID" value="NZ_FOSK01000018.1"/>
</dbReference>
<reference evidence="6 7" key="1">
    <citation type="submission" date="2016-10" db="EMBL/GenBank/DDBJ databases">
        <authorList>
            <person name="Varghese N."/>
            <person name="Submissions S."/>
        </authorList>
    </citation>
    <scope>NUCLEOTIDE SEQUENCE [LARGE SCALE GENOMIC DNA]</scope>
    <source>
        <strain evidence="6 7">DSM 16392</strain>
    </source>
</reference>
<dbReference type="Pfam" id="PF01758">
    <property type="entry name" value="SBF"/>
    <property type="match status" value="1"/>
</dbReference>
<protein>
    <submittedName>
        <fullName evidence="6">Bile acid:Na+ symporter, BASS family</fullName>
    </submittedName>
</protein>
<sequence>MSDIDLVVLNFSSGSLTLLNGILAVVMFSIALDLCPADFKRLTLSPKPVVIGLCSQFLVLPSLTFLLVLIVQPRPSIALGLILVAACPGGNISNFITHRAGGNAALSVSMTAFATVGAIVATPFNIAFWGSLYGPTRAILQETHIDKLSVAITVCFMLVLPLFLGILLNRLRPRLAAKIRQPLRMASMGIFIGFIFIALFANWSFFLAYVGAVASLVIIHNGLALAAGYTLATVAGVSAYDRRAITIETGIQNSGLGLVLIFGFFGGLGGMSVVAATWGIWHAISGLVLANFMARKAVKIPAEVTS</sequence>
<dbReference type="InterPro" id="IPR038770">
    <property type="entry name" value="Na+/solute_symporter_sf"/>
</dbReference>
<feature type="transmembrane region" description="Helical" evidence="5">
    <location>
        <begin position="77"/>
        <end position="97"/>
    </location>
</feature>
<feature type="transmembrane region" description="Helical" evidence="5">
    <location>
        <begin position="218"/>
        <end position="237"/>
    </location>
</feature>
<dbReference type="InterPro" id="IPR002657">
    <property type="entry name" value="BilAc:Na_symport/Acr3"/>
</dbReference>
<keyword evidence="4 5" id="KW-0472">Membrane</keyword>
<dbReference type="EMBL" id="FOSK01000018">
    <property type="protein sequence ID" value="SFL14779.1"/>
    <property type="molecule type" value="Genomic_DNA"/>
</dbReference>
<dbReference type="Gene3D" id="1.20.1530.20">
    <property type="match status" value="1"/>
</dbReference>
<dbReference type="InterPro" id="IPR004710">
    <property type="entry name" value="Bilac:Na_transpt"/>
</dbReference>
<comment type="caution">
    <text evidence="6">The sequence shown here is derived from an EMBL/GenBank/DDBJ whole genome shotgun (WGS) entry which is preliminary data.</text>
</comment>
<evidence type="ECO:0000256" key="1">
    <source>
        <dbReference type="ARBA" id="ARBA00004141"/>
    </source>
</evidence>
<feature type="transmembrane region" description="Helical" evidence="5">
    <location>
        <begin position="189"/>
        <end position="212"/>
    </location>
</feature>
<comment type="subcellular location">
    <subcellularLocation>
        <location evidence="1">Membrane</location>
        <topology evidence="1">Multi-pass membrane protein</topology>
    </subcellularLocation>
</comment>
<feature type="transmembrane region" description="Helical" evidence="5">
    <location>
        <begin position="148"/>
        <end position="168"/>
    </location>
</feature>